<evidence type="ECO:0000256" key="7">
    <source>
        <dbReference type="ARBA" id="ARBA00023004"/>
    </source>
</evidence>
<gene>
    <name evidence="12" type="ORF">DFH07DRAFT_871187</name>
</gene>
<keyword evidence="4 9" id="KW-0349">Heme</keyword>
<evidence type="ECO:0000256" key="5">
    <source>
        <dbReference type="ARBA" id="ARBA00022723"/>
    </source>
</evidence>
<dbReference type="PRINTS" id="PR00463">
    <property type="entry name" value="EP450I"/>
</dbReference>
<dbReference type="InterPro" id="IPR036396">
    <property type="entry name" value="Cyt_P450_sf"/>
</dbReference>
<comment type="caution">
    <text evidence="12">The sequence shown here is derived from an EMBL/GenBank/DDBJ whole genome shotgun (WGS) entry which is preliminary data.</text>
</comment>
<keyword evidence="8 10" id="KW-0503">Monooxygenase</keyword>
<evidence type="ECO:0000313" key="12">
    <source>
        <dbReference type="EMBL" id="KAJ7730964.1"/>
    </source>
</evidence>
<keyword evidence="6 10" id="KW-0560">Oxidoreductase</keyword>
<feature type="signal peptide" evidence="11">
    <location>
        <begin position="1"/>
        <end position="19"/>
    </location>
</feature>
<accession>A0AAD7HZ19</accession>
<dbReference type="SUPFAM" id="SSF48264">
    <property type="entry name" value="Cytochrome P450"/>
    <property type="match status" value="1"/>
</dbReference>
<dbReference type="Gene3D" id="1.10.630.10">
    <property type="entry name" value="Cytochrome P450"/>
    <property type="match status" value="1"/>
</dbReference>
<evidence type="ECO:0000256" key="10">
    <source>
        <dbReference type="RuleBase" id="RU000461"/>
    </source>
</evidence>
<evidence type="ECO:0000256" key="11">
    <source>
        <dbReference type="SAM" id="SignalP"/>
    </source>
</evidence>
<evidence type="ECO:0000256" key="1">
    <source>
        <dbReference type="ARBA" id="ARBA00001971"/>
    </source>
</evidence>
<evidence type="ECO:0000256" key="9">
    <source>
        <dbReference type="PIRSR" id="PIRSR602401-1"/>
    </source>
</evidence>
<dbReference type="EMBL" id="JARJLG010000186">
    <property type="protein sequence ID" value="KAJ7730964.1"/>
    <property type="molecule type" value="Genomic_DNA"/>
</dbReference>
<dbReference type="InterPro" id="IPR001128">
    <property type="entry name" value="Cyt_P450"/>
</dbReference>
<reference evidence="12" key="1">
    <citation type="submission" date="2023-03" db="EMBL/GenBank/DDBJ databases">
        <title>Massive genome expansion in bonnet fungi (Mycena s.s.) driven by repeated elements and novel gene families across ecological guilds.</title>
        <authorList>
            <consortium name="Lawrence Berkeley National Laboratory"/>
            <person name="Harder C.B."/>
            <person name="Miyauchi S."/>
            <person name="Viragh M."/>
            <person name="Kuo A."/>
            <person name="Thoen E."/>
            <person name="Andreopoulos B."/>
            <person name="Lu D."/>
            <person name="Skrede I."/>
            <person name="Drula E."/>
            <person name="Henrissat B."/>
            <person name="Morin E."/>
            <person name="Kohler A."/>
            <person name="Barry K."/>
            <person name="LaButti K."/>
            <person name="Morin E."/>
            <person name="Salamov A."/>
            <person name="Lipzen A."/>
            <person name="Mereny Z."/>
            <person name="Hegedus B."/>
            <person name="Baldrian P."/>
            <person name="Stursova M."/>
            <person name="Weitz H."/>
            <person name="Taylor A."/>
            <person name="Grigoriev I.V."/>
            <person name="Nagy L.G."/>
            <person name="Martin F."/>
            <person name="Kauserud H."/>
        </authorList>
    </citation>
    <scope>NUCLEOTIDE SEQUENCE</scope>
    <source>
        <strain evidence="12">CBHHK188m</strain>
    </source>
</reference>
<evidence type="ECO:0000313" key="13">
    <source>
        <dbReference type="Proteomes" id="UP001215280"/>
    </source>
</evidence>
<dbReference type="PANTHER" id="PTHR46300:SF7">
    <property type="entry name" value="P450, PUTATIVE (EUROFUNG)-RELATED"/>
    <property type="match status" value="1"/>
</dbReference>
<evidence type="ECO:0000256" key="3">
    <source>
        <dbReference type="ARBA" id="ARBA00010617"/>
    </source>
</evidence>
<dbReference type="InterPro" id="IPR050364">
    <property type="entry name" value="Cytochrome_P450_fung"/>
</dbReference>
<evidence type="ECO:0000256" key="2">
    <source>
        <dbReference type="ARBA" id="ARBA00005179"/>
    </source>
</evidence>
<feature type="binding site" description="axial binding residue" evidence="9">
    <location>
        <position position="439"/>
    </location>
    <ligand>
        <name>heme</name>
        <dbReference type="ChEBI" id="CHEBI:30413"/>
    </ligand>
    <ligandPart>
        <name>Fe</name>
        <dbReference type="ChEBI" id="CHEBI:18248"/>
    </ligandPart>
</feature>
<dbReference type="Proteomes" id="UP001215280">
    <property type="component" value="Unassembled WGS sequence"/>
</dbReference>
<keyword evidence="11" id="KW-0732">Signal</keyword>
<proteinExistence type="inferred from homology"/>
<sequence>MSLLTPATLSLAASGACVAYLLSRVIHSAQNSLPPGPRRWPLIGSALAFPSTHPWLTFGKWAKTYGKIIYLDIMGQPLVVVNSAKAARELLDQRSAIYSDRPTSVSDLYCSSGFAQALPMKPYGDVWRQQRKLVAQDFSQSAITRYHSVQETEARKLVRSVLEDPSTLFDQLKLRVGTIIIRVTYGYYLTGQQDPFLTAPIEVMVNFAKATAPGTWIVDYVPVLRYLPRWTPGAGFLRTAEKWSKMLWDVSWDPYLWSKKNLETGQAFLPNMCATVFEAADGKLSAEEEHHLVWATSAVLGGGLDTNTSTALVFFLAMMLNPAVQAKARQEIDDVIGQDRLPTITDKASLPYLRSIMTEVLRWNPVGPMGLPHALRQDDIYEGMHLPKGSLILPNIWYMLHDPEIYPNPDQFNPDRYNNLDSEMEKVPEVVFGFGRRVCPGRYFAEGTFFAIVATVLATCEILPPVDSEGNKVIPDVKFSSGTIIFPSAFEINLKCRTPKAFELLSRDPTDDPN</sequence>
<dbReference type="Pfam" id="PF00067">
    <property type="entry name" value="p450"/>
    <property type="match status" value="1"/>
</dbReference>
<comment type="pathway">
    <text evidence="2">Secondary metabolite biosynthesis.</text>
</comment>
<keyword evidence="7 9" id="KW-0408">Iron</keyword>
<dbReference type="PROSITE" id="PS00086">
    <property type="entry name" value="CYTOCHROME_P450"/>
    <property type="match status" value="1"/>
</dbReference>
<evidence type="ECO:0000256" key="4">
    <source>
        <dbReference type="ARBA" id="ARBA00022617"/>
    </source>
</evidence>
<comment type="similarity">
    <text evidence="3 10">Belongs to the cytochrome P450 family.</text>
</comment>
<dbReference type="InterPro" id="IPR002401">
    <property type="entry name" value="Cyt_P450_E_grp-I"/>
</dbReference>
<dbReference type="CDD" id="cd11065">
    <property type="entry name" value="CYP64-like"/>
    <property type="match status" value="1"/>
</dbReference>
<dbReference type="GO" id="GO:0020037">
    <property type="term" value="F:heme binding"/>
    <property type="evidence" value="ECO:0007669"/>
    <property type="project" value="InterPro"/>
</dbReference>
<comment type="cofactor">
    <cofactor evidence="1 9">
        <name>heme</name>
        <dbReference type="ChEBI" id="CHEBI:30413"/>
    </cofactor>
</comment>
<dbReference type="PANTHER" id="PTHR46300">
    <property type="entry name" value="P450, PUTATIVE (EUROFUNG)-RELATED-RELATED"/>
    <property type="match status" value="1"/>
</dbReference>
<dbReference type="GO" id="GO:0005506">
    <property type="term" value="F:iron ion binding"/>
    <property type="evidence" value="ECO:0007669"/>
    <property type="project" value="InterPro"/>
</dbReference>
<protein>
    <submittedName>
        <fullName evidence="12">Monooxygenase</fullName>
    </submittedName>
</protein>
<keyword evidence="5 9" id="KW-0479">Metal-binding</keyword>
<evidence type="ECO:0000256" key="6">
    <source>
        <dbReference type="ARBA" id="ARBA00023002"/>
    </source>
</evidence>
<keyword evidence="13" id="KW-1185">Reference proteome</keyword>
<dbReference type="InterPro" id="IPR017972">
    <property type="entry name" value="Cyt_P450_CS"/>
</dbReference>
<evidence type="ECO:0000256" key="8">
    <source>
        <dbReference type="ARBA" id="ARBA00023033"/>
    </source>
</evidence>
<dbReference type="GO" id="GO:0016705">
    <property type="term" value="F:oxidoreductase activity, acting on paired donors, with incorporation or reduction of molecular oxygen"/>
    <property type="evidence" value="ECO:0007669"/>
    <property type="project" value="InterPro"/>
</dbReference>
<dbReference type="GO" id="GO:0004497">
    <property type="term" value="F:monooxygenase activity"/>
    <property type="evidence" value="ECO:0007669"/>
    <property type="project" value="UniProtKB-KW"/>
</dbReference>
<name>A0AAD7HZ19_9AGAR</name>
<organism evidence="12 13">
    <name type="scientific">Mycena maculata</name>
    <dbReference type="NCBI Taxonomy" id="230809"/>
    <lineage>
        <taxon>Eukaryota</taxon>
        <taxon>Fungi</taxon>
        <taxon>Dikarya</taxon>
        <taxon>Basidiomycota</taxon>
        <taxon>Agaricomycotina</taxon>
        <taxon>Agaricomycetes</taxon>
        <taxon>Agaricomycetidae</taxon>
        <taxon>Agaricales</taxon>
        <taxon>Marasmiineae</taxon>
        <taxon>Mycenaceae</taxon>
        <taxon>Mycena</taxon>
    </lineage>
</organism>
<dbReference type="AlphaFoldDB" id="A0AAD7HZ19"/>
<feature type="chain" id="PRO_5042031370" evidence="11">
    <location>
        <begin position="20"/>
        <end position="514"/>
    </location>
</feature>